<comment type="caution">
    <text evidence="1">The sequence shown here is derived from an EMBL/GenBank/DDBJ whole genome shotgun (WGS) entry which is preliminary data.</text>
</comment>
<gene>
    <name evidence="1" type="ORF">BJ878DRAFT_552204</name>
</gene>
<name>A0A9P7Z248_9HELO</name>
<dbReference type="Proteomes" id="UP000887226">
    <property type="component" value="Unassembled WGS sequence"/>
</dbReference>
<accession>A0A9P7Z248</accession>
<organism evidence="1 2">
    <name type="scientific">Calycina marina</name>
    <dbReference type="NCBI Taxonomy" id="1763456"/>
    <lineage>
        <taxon>Eukaryota</taxon>
        <taxon>Fungi</taxon>
        <taxon>Dikarya</taxon>
        <taxon>Ascomycota</taxon>
        <taxon>Pezizomycotina</taxon>
        <taxon>Leotiomycetes</taxon>
        <taxon>Helotiales</taxon>
        <taxon>Pezizellaceae</taxon>
        <taxon>Calycina</taxon>
    </lineage>
</organism>
<proteinExistence type="predicted"/>
<evidence type="ECO:0000313" key="2">
    <source>
        <dbReference type="Proteomes" id="UP000887226"/>
    </source>
</evidence>
<dbReference type="EMBL" id="MU253957">
    <property type="protein sequence ID" value="KAG9243707.1"/>
    <property type="molecule type" value="Genomic_DNA"/>
</dbReference>
<keyword evidence="2" id="KW-1185">Reference proteome</keyword>
<reference evidence="1" key="1">
    <citation type="journal article" date="2021" name="IMA Fungus">
        <title>Genomic characterization of three marine fungi, including Emericellopsis atlantica sp. nov. with signatures of a generalist lifestyle and marine biomass degradation.</title>
        <authorList>
            <person name="Hagestad O.C."/>
            <person name="Hou L."/>
            <person name="Andersen J.H."/>
            <person name="Hansen E.H."/>
            <person name="Altermark B."/>
            <person name="Li C."/>
            <person name="Kuhnert E."/>
            <person name="Cox R.J."/>
            <person name="Crous P.W."/>
            <person name="Spatafora J.W."/>
            <person name="Lail K."/>
            <person name="Amirebrahimi M."/>
            <person name="Lipzen A."/>
            <person name="Pangilinan J."/>
            <person name="Andreopoulos W."/>
            <person name="Hayes R.D."/>
            <person name="Ng V."/>
            <person name="Grigoriev I.V."/>
            <person name="Jackson S.A."/>
            <person name="Sutton T.D.S."/>
            <person name="Dobson A.D.W."/>
            <person name="Rama T."/>
        </authorList>
    </citation>
    <scope>NUCLEOTIDE SEQUENCE</scope>
    <source>
        <strain evidence="1">TRa3180A</strain>
    </source>
</reference>
<dbReference type="AlphaFoldDB" id="A0A9P7Z248"/>
<evidence type="ECO:0000313" key="1">
    <source>
        <dbReference type="EMBL" id="KAG9243707.1"/>
    </source>
</evidence>
<sequence length="192" mass="21327">MLDMPETSVSSEGLLSTVPGQQYFRETIMADKEIHVLRILPADQDDRLECEFFRSVLCYFIRRRAVIMYGDQQLGWHGFADAIALVAASFGKVQAVGDAISRYFKPMVPIDSGAYRLVHTVASLSRKGTNGIVQERPMSLEILVTSLLIPFEARNHGIIFTALTPTSHRNNAVSGVVKYGVRSAMTKTNAFQ</sequence>
<protein>
    <submittedName>
        <fullName evidence="1">Uncharacterized protein</fullName>
    </submittedName>
</protein>
<dbReference type="OrthoDB" id="3477286at2759"/>